<dbReference type="InterPro" id="IPR013818">
    <property type="entry name" value="Lipase"/>
</dbReference>
<name>A0A6J1PB85_BICAN</name>
<dbReference type="PANTHER" id="PTHR11610">
    <property type="entry name" value="LIPASE"/>
    <property type="match status" value="1"/>
</dbReference>
<keyword evidence="6" id="KW-1185">Reference proteome</keyword>
<protein>
    <submittedName>
        <fullName evidence="7">Pancreatic triacylglycerol lipase-like</fullName>
    </submittedName>
</protein>
<organism evidence="6 7">
    <name type="scientific">Bicyclus anynana</name>
    <name type="common">Squinting bush brown butterfly</name>
    <dbReference type="NCBI Taxonomy" id="110368"/>
    <lineage>
        <taxon>Eukaryota</taxon>
        <taxon>Metazoa</taxon>
        <taxon>Ecdysozoa</taxon>
        <taxon>Arthropoda</taxon>
        <taxon>Hexapoda</taxon>
        <taxon>Insecta</taxon>
        <taxon>Pterygota</taxon>
        <taxon>Neoptera</taxon>
        <taxon>Endopterygota</taxon>
        <taxon>Lepidoptera</taxon>
        <taxon>Glossata</taxon>
        <taxon>Ditrysia</taxon>
        <taxon>Papilionoidea</taxon>
        <taxon>Nymphalidae</taxon>
        <taxon>Satyrinae</taxon>
        <taxon>Satyrini</taxon>
        <taxon>Mycalesina</taxon>
        <taxon>Bicyclus</taxon>
    </lineage>
</organism>
<dbReference type="GO" id="GO:0016042">
    <property type="term" value="P:lipid catabolic process"/>
    <property type="evidence" value="ECO:0007669"/>
    <property type="project" value="TreeGrafter"/>
</dbReference>
<dbReference type="Pfam" id="PF00151">
    <property type="entry name" value="Lipase"/>
    <property type="match status" value="1"/>
</dbReference>
<comment type="subcellular location">
    <subcellularLocation>
        <location evidence="1">Secreted</location>
    </subcellularLocation>
</comment>
<dbReference type="InterPro" id="IPR029058">
    <property type="entry name" value="AB_hydrolase_fold"/>
</dbReference>
<dbReference type="KEGG" id="bany:112058464"/>
<evidence type="ECO:0000256" key="4">
    <source>
        <dbReference type="RuleBase" id="RU004262"/>
    </source>
</evidence>
<dbReference type="OrthoDB" id="199913at2759"/>
<dbReference type="PANTHER" id="PTHR11610:SF173">
    <property type="entry name" value="LIPASE DOMAIN-CONTAINING PROTEIN-RELATED"/>
    <property type="match status" value="1"/>
</dbReference>
<evidence type="ECO:0000259" key="5">
    <source>
        <dbReference type="Pfam" id="PF00151"/>
    </source>
</evidence>
<dbReference type="PRINTS" id="PR00821">
    <property type="entry name" value="TAGLIPASE"/>
</dbReference>
<dbReference type="AlphaFoldDB" id="A0A6J1PB85"/>
<proteinExistence type="inferred from homology"/>
<dbReference type="GO" id="GO:0005615">
    <property type="term" value="C:extracellular space"/>
    <property type="evidence" value="ECO:0007669"/>
    <property type="project" value="TreeGrafter"/>
</dbReference>
<reference evidence="6" key="1">
    <citation type="submission" date="2025-05" db="UniProtKB">
        <authorList>
            <consortium name="RefSeq"/>
        </authorList>
    </citation>
    <scope>NUCLEOTIDE SEQUENCE [LARGE SCALE GENOMIC DNA]</scope>
</reference>
<sequence length="240" mass="26298">MFIDISPTEHVSLLALDASSHIRWLYLRSSSYVRFIGTRLGQVLAATLSNGQDPSLIHIIGNSLGGHIAGFAGKAFTSITGKLIGRISGLDPAGPCFSHVHPDLRLKHTDAAYVDVIHTNAGIFGIRDALGHKDFYPNRGTMQPNCMLQSCSHTRSWLLYGESVMFPRAFPAVRCKDWAAFEDGHCEHEISYMGYASKADGETGLYFLQTDGDYPYGLGLDGVQYKNNDGFVQTIGNFFG</sequence>
<dbReference type="GO" id="GO:0017171">
    <property type="term" value="F:serine hydrolase activity"/>
    <property type="evidence" value="ECO:0007669"/>
    <property type="project" value="TreeGrafter"/>
</dbReference>
<feature type="domain" description="Lipase" evidence="5">
    <location>
        <begin position="9"/>
        <end position="216"/>
    </location>
</feature>
<comment type="similarity">
    <text evidence="2 4">Belongs to the AB hydrolase superfamily. Lipase family.</text>
</comment>
<keyword evidence="3" id="KW-0964">Secreted</keyword>
<dbReference type="SUPFAM" id="SSF53474">
    <property type="entry name" value="alpha/beta-Hydrolases"/>
    <property type="match status" value="1"/>
</dbReference>
<dbReference type="GeneID" id="112058464"/>
<dbReference type="InterPro" id="IPR000734">
    <property type="entry name" value="TAG_lipase"/>
</dbReference>
<evidence type="ECO:0000256" key="2">
    <source>
        <dbReference type="ARBA" id="ARBA00010701"/>
    </source>
</evidence>
<reference evidence="7" key="2">
    <citation type="submission" date="2025-08" db="UniProtKB">
        <authorList>
            <consortium name="RefSeq"/>
        </authorList>
    </citation>
    <scope>IDENTIFICATION</scope>
</reference>
<evidence type="ECO:0000256" key="1">
    <source>
        <dbReference type="ARBA" id="ARBA00004613"/>
    </source>
</evidence>
<evidence type="ECO:0000313" key="6">
    <source>
        <dbReference type="Proteomes" id="UP001652582"/>
    </source>
</evidence>
<evidence type="ECO:0000256" key="3">
    <source>
        <dbReference type="ARBA" id="ARBA00022525"/>
    </source>
</evidence>
<dbReference type="Gene3D" id="3.40.50.1820">
    <property type="entry name" value="alpha/beta hydrolase"/>
    <property type="match status" value="1"/>
</dbReference>
<evidence type="ECO:0000313" key="7">
    <source>
        <dbReference type="RefSeq" id="XP_023955086.2"/>
    </source>
</evidence>
<accession>A0A6J1PB85</accession>
<dbReference type="Proteomes" id="UP001652582">
    <property type="component" value="Chromosome 2"/>
</dbReference>
<dbReference type="RefSeq" id="XP_023955086.2">
    <property type="nucleotide sequence ID" value="XM_024099318.2"/>
</dbReference>
<gene>
    <name evidence="7" type="primary">LOC112058464</name>
</gene>
<dbReference type="GO" id="GO:0016298">
    <property type="term" value="F:lipase activity"/>
    <property type="evidence" value="ECO:0007669"/>
    <property type="project" value="InterPro"/>
</dbReference>